<evidence type="ECO:0000256" key="1">
    <source>
        <dbReference type="PROSITE-ProRule" id="PRU00285"/>
    </source>
</evidence>
<dbReference type="Proteomes" id="UP000663872">
    <property type="component" value="Unassembled WGS sequence"/>
</dbReference>
<dbReference type="PROSITE" id="PS01031">
    <property type="entry name" value="SHSP"/>
    <property type="match status" value="1"/>
</dbReference>
<dbReference type="CDD" id="cd06526">
    <property type="entry name" value="metazoan_ACD"/>
    <property type="match status" value="1"/>
</dbReference>
<dbReference type="GO" id="GO:0009408">
    <property type="term" value="P:response to heat"/>
    <property type="evidence" value="ECO:0007669"/>
    <property type="project" value="TreeGrafter"/>
</dbReference>
<organism evidence="6 12">
    <name type="scientific">Rotaria socialis</name>
    <dbReference type="NCBI Taxonomy" id="392032"/>
    <lineage>
        <taxon>Eukaryota</taxon>
        <taxon>Metazoa</taxon>
        <taxon>Spiralia</taxon>
        <taxon>Gnathifera</taxon>
        <taxon>Rotifera</taxon>
        <taxon>Eurotatoria</taxon>
        <taxon>Bdelloidea</taxon>
        <taxon>Philodinida</taxon>
        <taxon>Philodinidae</taxon>
        <taxon>Rotaria</taxon>
    </lineage>
</organism>
<dbReference type="Proteomes" id="UP000663851">
    <property type="component" value="Unassembled WGS sequence"/>
</dbReference>
<dbReference type="Proteomes" id="UP000663825">
    <property type="component" value="Unassembled WGS sequence"/>
</dbReference>
<comment type="caution">
    <text evidence="6">The sequence shown here is derived from an EMBL/GenBank/DDBJ whole genome shotgun (WGS) entry which is preliminary data.</text>
</comment>
<evidence type="ECO:0000313" key="11">
    <source>
        <dbReference type="EMBL" id="CAF4844991.1"/>
    </source>
</evidence>
<evidence type="ECO:0000313" key="9">
    <source>
        <dbReference type="EMBL" id="CAF4335490.1"/>
    </source>
</evidence>
<dbReference type="PANTHER" id="PTHR45640:SF26">
    <property type="entry name" value="RE23625P"/>
    <property type="match status" value="1"/>
</dbReference>
<evidence type="ECO:0000259" key="3">
    <source>
        <dbReference type="PROSITE" id="PS01031"/>
    </source>
</evidence>
<accession>A0A818L5J9</accession>
<dbReference type="OrthoDB" id="10060792at2759"/>
<dbReference type="GO" id="GO:0005737">
    <property type="term" value="C:cytoplasm"/>
    <property type="evidence" value="ECO:0007669"/>
    <property type="project" value="TreeGrafter"/>
</dbReference>
<dbReference type="Gene3D" id="2.60.40.790">
    <property type="match status" value="1"/>
</dbReference>
<evidence type="ECO:0000313" key="6">
    <source>
        <dbReference type="EMBL" id="CAF3563505.1"/>
    </source>
</evidence>
<dbReference type="EMBL" id="CAJNYV010004878">
    <property type="protein sequence ID" value="CAF3704017.1"/>
    <property type="molecule type" value="Genomic_DNA"/>
</dbReference>
<dbReference type="Proteomes" id="UP000663873">
    <property type="component" value="Unassembled WGS sequence"/>
</dbReference>
<protein>
    <recommendedName>
        <fullName evidence="3">SHSP domain-containing protein</fullName>
    </recommendedName>
</protein>
<dbReference type="Proteomes" id="UP000663848">
    <property type="component" value="Unassembled WGS sequence"/>
</dbReference>
<proteinExistence type="inferred from homology"/>
<dbReference type="Proteomes" id="UP000663865">
    <property type="component" value="Unassembled WGS sequence"/>
</dbReference>
<evidence type="ECO:0000313" key="8">
    <source>
        <dbReference type="EMBL" id="CAF4226492.1"/>
    </source>
</evidence>
<dbReference type="Proteomes" id="UP000663838">
    <property type="component" value="Unassembled WGS sequence"/>
</dbReference>
<gene>
    <name evidence="6" type="ORF">GRG538_LOCUS20853</name>
    <name evidence="8" type="ORF">HFQ381_LOCUS8963</name>
    <name evidence="7" type="ORF">KIK155_LOCUS26855</name>
    <name evidence="5" type="ORF">LUA448_LOCUS20</name>
    <name evidence="10" type="ORF">QYT958_LOCUS19704</name>
    <name evidence="4" type="ORF">TIS948_LOCUS8786</name>
    <name evidence="11" type="ORF">TOA249_LOCUS26403</name>
    <name evidence="9" type="ORF">UJA718_LOCUS14779</name>
</gene>
<dbReference type="EMBL" id="CAJNYT010003440">
    <property type="protein sequence ID" value="CAF3563505.1"/>
    <property type="molecule type" value="Genomic_DNA"/>
</dbReference>
<dbReference type="GO" id="GO:0042026">
    <property type="term" value="P:protein refolding"/>
    <property type="evidence" value="ECO:0007669"/>
    <property type="project" value="TreeGrafter"/>
</dbReference>
<dbReference type="EMBL" id="CAJNYD010000001">
    <property type="protein sequence ID" value="CAF3163467.1"/>
    <property type="molecule type" value="Genomic_DNA"/>
</dbReference>
<dbReference type="EMBL" id="CAJOBR010003306">
    <property type="protein sequence ID" value="CAF4733062.1"/>
    <property type="molecule type" value="Genomic_DNA"/>
</dbReference>
<dbReference type="EMBL" id="CAJNXB010001129">
    <property type="protein sequence ID" value="CAF3134868.1"/>
    <property type="molecule type" value="Genomic_DNA"/>
</dbReference>
<evidence type="ECO:0000313" key="7">
    <source>
        <dbReference type="EMBL" id="CAF3704017.1"/>
    </source>
</evidence>
<comment type="similarity">
    <text evidence="1 2">Belongs to the small heat shock protein (HSP20) family.</text>
</comment>
<dbReference type="AlphaFoldDB" id="A0A818L5J9"/>
<dbReference type="InterPro" id="IPR008978">
    <property type="entry name" value="HSP20-like_chaperone"/>
</dbReference>
<keyword evidence="13" id="KW-1185">Reference proteome</keyword>
<dbReference type="EMBL" id="CAJOBS010003081">
    <property type="protein sequence ID" value="CAF4844991.1"/>
    <property type="molecule type" value="Genomic_DNA"/>
</dbReference>
<evidence type="ECO:0000313" key="4">
    <source>
        <dbReference type="EMBL" id="CAF3134868.1"/>
    </source>
</evidence>
<dbReference type="PANTHER" id="PTHR45640">
    <property type="entry name" value="HEAT SHOCK PROTEIN HSP-12.2-RELATED"/>
    <property type="match status" value="1"/>
</dbReference>
<dbReference type="GO" id="GO:0005634">
    <property type="term" value="C:nucleus"/>
    <property type="evidence" value="ECO:0007669"/>
    <property type="project" value="TreeGrafter"/>
</dbReference>
<dbReference type="Proteomes" id="UP000663833">
    <property type="component" value="Unassembled WGS sequence"/>
</dbReference>
<reference evidence="6" key="1">
    <citation type="submission" date="2021-02" db="EMBL/GenBank/DDBJ databases">
        <authorList>
            <person name="Nowell W R."/>
        </authorList>
    </citation>
    <scope>NUCLEOTIDE SEQUENCE</scope>
</reference>
<dbReference type="EMBL" id="CAJOBP010002121">
    <property type="protein sequence ID" value="CAF4335490.1"/>
    <property type="molecule type" value="Genomic_DNA"/>
</dbReference>
<feature type="domain" description="SHSP" evidence="3">
    <location>
        <begin position="87"/>
        <end position="193"/>
    </location>
</feature>
<dbReference type="InterPro" id="IPR001436">
    <property type="entry name" value="Alpha-crystallin/sHSP_animal"/>
</dbReference>
<evidence type="ECO:0000313" key="5">
    <source>
        <dbReference type="EMBL" id="CAF3163467.1"/>
    </source>
</evidence>
<dbReference type="GO" id="GO:0051082">
    <property type="term" value="F:unfolded protein binding"/>
    <property type="evidence" value="ECO:0007669"/>
    <property type="project" value="TreeGrafter"/>
</dbReference>
<dbReference type="InterPro" id="IPR002068">
    <property type="entry name" value="A-crystallin/Hsp20_dom"/>
</dbReference>
<dbReference type="Pfam" id="PF00011">
    <property type="entry name" value="HSP20"/>
    <property type="match status" value="1"/>
</dbReference>
<dbReference type="EMBL" id="CAJOBO010000458">
    <property type="protein sequence ID" value="CAF4226492.1"/>
    <property type="molecule type" value="Genomic_DNA"/>
</dbReference>
<evidence type="ECO:0000313" key="13">
    <source>
        <dbReference type="Proteomes" id="UP000663873"/>
    </source>
</evidence>
<evidence type="ECO:0000256" key="2">
    <source>
        <dbReference type="RuleBase" id="RU003616"/>
    </source>
</evidence>
<evidence type="ECO:0000313" key="12">
    <source>
        <dbReference type="Proteomes" id="UP000663872"/>
    </source>
</evidence>
<sequence length="194" mass="22180">MASSRIISRLIVPTTLSRLATLGNINGPVRHLVYRSPRNLPGVFLGSTSNIFRDLEREFDRMQRQFDNYFRGNVANDNRSLINSSHDNIQENQTIITELDGSRKFQLTFDMRGFEPEEVKIKTHNGSLMISAKKEKKAGNSYSLHEFSQTYTLPEDLKLEDLKSTFAETGIVTIEAPLPKVEPKNRQIQIEHSK</sequence>
<dbReference type="SUPFAM" id="SSF49764">
    <property type="entry name" value="HSP20-like chaperones"/>
    <property type="match status" value="1"/>
</dbReference>
<evidence type="ECO:0000313" key="10">
    <source>
        <dbReference type="EMBL" id="CAF4733062.1"/>
    </source>
</evidence>
<name>A0A818L5J9_9BILA</name>